<dbReference type="NCBIfam" id="NF002938">
    <property type="entry name" value="PRK03592.1"/>
    <property type="match status" value="1"/>
</dbReference>
<organism evidence="2 3">
    <name type="scientific">Kitasatospora misakiensis</name>
    <dbReference type="NCBI Taxonomy" id="67330"/>
    <lineage>
        <taxon>Bacteria</taxon>
        <taxon>Bacillati</taxon>
        <taxon>Actinomycetota</taxon>
        <taxon>Actinomycetes</taxon>
        <taxon>Kitasatosporales</taxon>
        <taxon>Streptomycetaceae</taxon>
        <taxon>Kitasatospora</taxon>
    </lineage>
</organism>
<dbReference type="SUPFAM" id="SSF53474">
    <property type="entry name" value="alpha/beta-Hydrolases"/>
    <property type="match status" value="1"/>
</dbReference>
<proteinExistence type="predicted"/>
<dbReference type="Gene3D" id="3.40.50.1820">
    <property type="entry name" value="alpha/beta hydrolase"/>
    <property type="match status" value="1"/>
</dbReference>
<dbReference type="InterPro" id="IPR029058">
    <property type="entry name" value="AB_hydrolase_fold"/>
</dbReference>
<dbReference type="Pfam" id="PF00561">
    <property type="entry name" value="Abhydrolase_1"/>
    <property type="match status" value="1"/>
</dbReference>
<feature type="domain" description="AB hydrolase-1" evidence="1">
    <location>
        <begin position="25"/>
        <end position="139"/>
    </location>
</feature>
<dbReference type="EMBL" id="JBHSOF010000013">
    <property type="protein sequence ID" value="MFC5663888.1"/>
    <property type="molecule type" value="Genomic_DNA"/>
</dbReference>
<dbReference type="PRINTS" id="PR00111">
    <property type="entry name" value="ABHYDROLASE"/>
</dbReference>
<protein>
    <submittedName>
        <fullName evidence="2">Haloalkane dehalogenase</fullName>
        <ecNumber evidence="2">3.8.1.5</ecNumber>
    </submittedName>
</protein>
<dbReference type="GO" id="GO:0018786">
    <property type="term" value="F:haloalkane dehalogenase activity"/>
    <property type="evidence" value="ECO:0007669"/>
    <property type="project" value="UniProtKB-EC"/>
</dbReference>
<dbReference type="PANTHER" id="PTHR43798:SF24">
    <property type="entry name" value="CIS-3-ALKYL-4-ALKYLOXETAN-2-ONE DECARBOXYLASE"/>
    <property type="match status" value="1"/>
</dbReference>
<dbReference type="InterPro" id="IPR050266">
    <property type="entry name" value="AB_hydrolase_sf"/>
</dbReference>
<evidence type="ECO:0000313" key="2">
    <source>
        <dbReference type="EMBL" id="MFC5663888.1"/>
    </source>
</evidence>
<accession>A0ABW0X275</accession>
<dbReference type="EC" id="3.8.1.5" evidence="2"/>
<keyword evidence="2" id="KW-0378">Hydrolase</keyword>
<dbReference type="InterPro" id="IPR000639">
    <property type="entry name" value="Epox_hydrolase-like"/>
</dbReference>
<dbReference type="Proteomes" id="UP001595975">
    <property type="component" value="Unassembled WGS sequence"/>
</dbReference>
<keyword evidence="3" id="KW-1185">Reference proteome</keyword>
<evidence type="ECO:0000313" key="3">
    <source>
        <dbReference type="Proteomes" id="UP001595975"/>
    </source>
</evidence>
<gene>
    <name evidence="2" type="ORF">ACFP3U_12950</name>
</gene>
<dbReference type="RefSeq" id="WP_380225591.1">
    <property type="nucleotide sequence ID" value="NZ_JBHSOF010000013.1"/>
</dbReference>
<dbReference type="InterPro" id="IPR000073">
    <property type="entry name" value="AB_hydrolase_1"/>
</dbReference>
<comment type="caution">
    <text evidence="2">The sequence shown here is derived from an EMBL/GenBank/DDBJ whole genome shotgun (WGS) entry which is preliminary data.</text>
</comment>
<sequence length="301" mass="32081">MFTAHVIDSHLAYLDTASGADSAGPPVVFLHGNPTSSHLWRDVVPEVAGRARVLAPDLIGMGASGKPDIDYSFDDQARYLDAWFEELGLDRAVLVGHDWGGALALDRAARHPGSVAGVVLLETFLKPLVGDELPPAARARAEAFRTPGIGEDLVLERNIFIETAFKGGVLNPLGEEDVRPYREPFPTPRSRRPMLAWSRMTPIDGDPAEVVARVDAYGGWLAGTPEVPKLLLTFDSSPTLLVGEAMVAWAREHIAALTVEHCGPAGHHAPEDQPAAIGRAIADWLAVHGLADGNALAARAG</sequence>
<name>A0ABW0X275_9ACTN</name>
<reference evidence="3" key="1">
    <citation type="journal article" date="2019" name="Int. J. Syst. Evol. Microbiol.">
        <title>The Global Catalogue of Microorganisms (GCM) 10K type strain sequencing project: providing services to taxonomists for standard genome sequencing and annotation.</title>
        <authorList>
            <consortium name="The Broad Institute Genomics Platform"/>
            <consortium name="The Broad Institute Genome Sequencing Center for Infectious Disease"/>
            <person name="Wu L."/>
            <person name="Ma J."/>
        </authorList>
    </citation>
    <scope>NUCLEOTIDE SEQUENCE [LARGE SCALE GENOMIC DNA]</scope>
    <source>
        <strain evidence="3">CGMCC 4.1437</strain>
    </source>
</reference>
<evidence type="ECO:0000259" key="1">
    <source>
        <dbReference type="Pfam" id="PF00561"/>
    </source>
</evidence>
<dbReference type="PANTHER" id="PTHR43798">
    <property type="entry name" value="MONOACYLGLYCEROL LIPASE"/>
    <property type="match status" value="1"/>
</dbReference>
<dbReference type="PRINTS" id="PR00412">
    <property type="entry name" value="EPOXHYDRLASE"/>
</dbReference>